<feature type="region of interest" description="Disordered" evidence="1">
    <location>
        <begin position="1454"/>
        <end position="1483"/>
    </location>
</feature>
<protein>
    <recommendedName>
        <fullName evidence="4">Dermonecrotic toxin</fullName>
    </recommendedName>
</protein>
<organism evidence="2 3">
    <name type="scientific">Pseudomonas fluorescens</name>
    <dbReference type="NCBI Taxonomy" id="294"/>
    <lineage>
        <taxon>Bacteria</taxon>
        <taxon>Pseudomonadati</taxon>
        <taxon>Pseudomonadota</taxon>
        <taxon>Gammaproteobacteria</taxon>
        <taxon>Pseudomonadales</taxon>
        <taxon>Pseudomonadaceae</taxon>
        <taxon>Pseudomonas</taxon>
    </lineage>
</organism>
<evidence type="ECO:0008006" key="4">
    <source>
        <dbReference type="Google" id="ProtNLM"/>
    </source>
</evidence>
<dbReference type="EMBL" id="QRBA01000009">
    <property type="protein sequence ID" value="RDS89924.1"/>
    <property type="molecule type" value="Genomic_DNA"/>
</dbReference>
<comment type="caution">
    <text evidence="2">The sequence shown here is derived from an EMBL/GenBank/DDBJ whole genome shotgun (WGS) entry which is preliminary data.</text>
</comment>
<proteinExistence type="predicted"/>
<evidence type="ECO:0000313" key="2">
    <source>
        <dbReference type="EMBL" id="RDS89924.1"/>
    </source>
</evidence>
<evidence type="ECO:0000256" key="1">
    <source>
        <dbReference type="SAM" id="MobiDB-lite"/>
    </source>
</evidence>
<reference evidence="2 3" key="1">
    <citation type="submission" date="2018-07" db="EMBL/GenBank/DDBJ databases">
        <title>Draft Genome Sequence of Pseudomonas fluorescens AHK-1 associated with canker disease of kiwifruit.</title>
        <authorList>
            <person name="Wu Z."/>
        </authorList>
    </citation>
    <scope>NUCLEOTIDE SEQUENCE [LARGE SCALE GENOMIC DNA]</scope>
    <source>
        <strain evidence="2 3">AHK-1</strain>
    </source>
</reference>
<dbReference type="Proteomes" id="UP000255541">
    <property type="component" value="Unassembled WGS sequence"/>
</dbReference>
<name>A0A7Z6MVT0_PSEFL</name>
<evidence type="ECO:0000313" key="3">
    <source>
        <dbReference type="Proteomes" id="UP000255541"/>
    </source>
</evidence>
<gene>
    <name evidence="2" type="ORF">DL347_17115</name>
</gene>
<feature type="compositionally biased region" description="Acidic residues" evidence="1">
    <location>
        <begin position="1474"/>
        <end position="1483"/>
    </location>
</feature>
<sequence length="1483" mass="162777">MAYASTLRRYASELPTTPSAAEVMPNIPPTALFGQWRAHLYEVLQLPALRSWLSENGIDPSQGFSFWPSNGRLAQRKADGSETTLYGLVARKTIPEEWNLLLGVTKVLVPGNQAIVIHPDINQVSVREVGLFHGHDWTSHPTKALLEQRALDLENNGGLGRGDARGNAGLDSQKLKLEALTHRAPPSAQMPQSRDEGDSALAILYAKALLKGAASRPFKSPQAQIIESIPPGSTFGQWNAHLHTLLNSAPFNSWASAQGIDRTRDITINPPQGNVPGTITCTVKGTAKTFGSADDAEPLPAGWSLIMNAAHVLAAGSPSLVSPTSASRSPLSVIGNFYGQPVATTKAALEEQAAALNKDKSFVDIGDDDFVRHPAPRAEQRLQTAREDLSEIIENHTAITQLASVMGKQDQLSQSLSARTELPVSHDDHLDPAQVERQLKDSLSEALKTTTLTLSSSMPGRAPVTLSLHDYIAHRGWLQPQSNEELVEFLRFLHLNPLTVPVSGSFSGLLSNGEPLSGKDHADLETALKTKNLGLSGVEGYDPATGVLGYLSAGVRVGTYQQSIGVGNLPRGRVEEGFNALLKSPRAQAFGLALQGKFSGVSSTASVRDWILTALAMDLHRPTTTYAGTRQMLGHTVISNGANIPARTTVAGYDLAQAAHWGLHPSKILDKLDIHLSFEKKEPVSLAAHALLARKAPAFLVNNIPAIVTYGSHAWANLVIAVARIEARAPGATSHMNYVDVMAYNDIAPLTAADKLIEQEARQDALKDWGVAQGVIAYNPGDKYTDQQMNTVTQAFKKHLTELKAASTALREPPPSRKELALAELIEFYGPEIPFEEKCITLSSYHADYKGPYSVLDLYMQNRLVHHSGVVSTVPVDQSKASSRTKPNYWQSSNPKVDILKLQRRANKLPYIDSVFYPPFAEHKKRLEENLPVLTKYLISNLPLEDRRQLEFGKLSLFSQTKVYNNPDRTAADTRHPNPEVVLIKTELGPTTKVYEYNASTRAISLRPELEKMKQGKQDIYEPETFDYQPITPPDDAPAGIMDERQASEAVPQSYFSNRTSFISSMVLQESYLNLLKSIGRGATTFETEIHWDKIAYEVALNLIPFRSAIMNFAQGNIGEGLKDLLFDAFSLITIVAGTPATSALSKSASAFTKLRTATKVVGRVLWEMTNPLEFATSAPKAAYKNGKRLLGIASDYDLVKASARFPAAATGTYKSLGEVIETSAVFHNGQWFRYDPINMKPYGKPLAAFDPKSIAMGGNIEEIKKLDEGIFMTVDKHNNNKRLTLDVHGARKDGHDSALMMINGKELTAHEAFEHLKNCGVKFDQYDEIRLTMCHSADGDERSFAASFAKLTKKSVKAYQGTMYIHPNVESLSIKNFKNRRELRDHLDTFVGKPRPVQRKHVEIGVVEDSGATVFKPDPSYQPVYFSAEGVKQPGKTRTSRAPTQSELDKLAELQQQIQKRHSQSAEPTPDYPSDDDYDLKR</sequence>
<accession>A0A7Z6MVT0</accession>